<dbReference type="EMBL" id="JACEIP010000001">
    <property type="protein sequence ID" value="MBA4541528.1"/>
    <property type="molecule type" value="Genomic_DNA"/>
</dbReference>
<evidence type="ECO:0000256" key="6">
    <source>
        <dbReference type="ARBA" id="ARBA00023033"/>
    </source>
</evidence>
<evidence type="ECO:0000313" key="9">
    <source>
        <dbReference type="Proteomes" id="UP000530514"/>
    </source>
</evidence>
<evidence type="ECO:0000313" key="8">
    <source>
        <dbReference type="EMBL" id="MBA4541528.1"/>
    </source>
</evidence>
<keyword evidence="2 7" id="KW-0349">Heme</keyword>
<dbReference type="GO" id="GO:0020037">
    <property type="term" value="F:heme binding"/>
    <property type="evidence" value="ECO:0007669"/>
    <property type="project" value="InterPro"/>
</dbReference>
<dbReference type="GO" id="GO:0004497">
    <property type="term" value="F:monooxygenase activity"/>
    <property type="evidence" value="ECO:0007669"/>
    <property type="project" value="UniProtKB-KW"/>
</dbReference>
<keyword evidence="4 7" id="KW-0560">Oxidoreductase</keyword>
<dbReference type="GO" id="GO:0005506">
    <property type="term" value="F:iron ion binding"/>
    <property type="evidence" value="ECO:0007669"/>
    <property type="project" value="InterPro"/>
</dbReference>
<keyword evidence="3 7" id="KW-0479">Metal-binding</keyword>
<organism evidence="8 9">
    <name type="scientific">Thermoactinomyces daqus</name>
    <dbReference type="NCBI Taxonomy" id="1329516"/>
    <lineage>
        <taxon>Bacteria</taxon>
        <taxon>Bacillati</taxon>
        <taxon>Bacillota</taxon>
        <taxon>Bacilli</taxon>
        <taxon>Bacillales</taxon>
        <taxon>Thermoactinomycetaceae</taxon>
        <taxon>Thermoactinomyces</taxon>
    </lineage>
</organism>
<sequence length="397" mass="45561">MDQRDIRRLVTSEITGLHTNEEKYNPYSWYKEMRAKSPVYFDQKQGVWNVFLYEDVNRVISDKDVFSSKRFQQSRPFHSIINTDPPEHTRLRSLVSHAFTPKMIAGWEPRIRAIATELLDKVSGQTHMDLVEDFSYPLPVMVIAELLGIPTSDRKQFKEWSDIVVSGPSSTADIQETIDRRDKAIKELMEYFSQIIEEKRKNLKEDMISTLIKAEENEGKLSSEELFGFCITLLIAGNETTTNLISNAVYCFLENQTIWEELKRDPGLIPHAVEETLRYRSPVQAIPRRAKTDAEIGGFHIKPGQIVLAWIGSANRDEQKFTDPDEFQLRRNPNPHLSFGKGIHFCLGAPLARLEAKIALEEFLKRYSSIALKEGYQLDPVNSNLLYGLKSLHIAVS</sequence>
<dbReference type="Pfam" id="PF00067">
    <property type="entry name" value="p450"/>
    <property type="match status" value="2"/>
</dbReference>
<evidence type="ECO:0000256" key="1">
    <source>
        <dbReference type="ARBA" id="ARBA00010617"/>
    </source>
</evidence>
<dbReference type="InterPro" id="IPR001128">
    <property type="entry name" value="Cyt_P450"/>
</dbReference>
<dbReference type="OrthoDB" id="9801155at2"/>
<evidence type="ECO:0000256" key="5">
    <source>
        <dbReference type="ARBA" id="ARBA00023004"/>
    </source>
</evidence>
<dbReference type="AlphaFoldDB" id="A0A7W2AH65"/>
<reference evidence="8 9" key="1">
    <citation type="submission" date="2020-07" db="EMBL/GenBank/DDBJ databases">
        <authorList>
            <person name="Feng H."/>
        </authorList>
    </citation>
    <scope>NUCLEOTIDE SEQUENCE [LARGE SCALE GENOMIC DNA]</scope>
    <source>
        <strain evidence="9">s-11</strain>
    </source>
</reference>
<dbReference type="FunFam" id="1.10.630.10:FF:000018">
    <property type="entry name" value="Cytochrome P450 monooxygenase"/>
    <property type="match status" value="1"/>
</dbReference>
<comment type="caution">
    <text evidence="8">The sequence shown here is derived from an EMBL/GenBank/DDBJ whole genome shotgun (WGS) entry which is preliminary data.</text>
</comment>
<dbReference type="PANTHER" id="PTHR46696:SF1">
    <property type="entry name" value="CYTOCHROME P450 YJIB-RELATED"/>
    <property type="match status" value="1"/>
</dbReference>
<proteinExistence type="inferred from homology"/>
<keyword evidence="5 7" id="KW-0408">Iron</keyword>
<dbReference type="Proteomes" id="UP000530514">
    <property type="component" value="Unassembled WGS sequence"/>
</dbReference>
<evidence type="ECO:0000256" key="3">
    <source>
        <dbReference type="ARBA" id="ARBA00022723"/>
    </source>
</evidence>
<comment type="similarity">
    <text evidence="1 7">Belongs to the cytochrome P450 family.</text>
</comment>
<keyword evidence="9" id="KW-1185">Reference proteome</keyword>
<evidence type="ECO:0000256" key="7">
    <source>
        <dbReference type="RuleBase" id="RU000461"/>
    </source>
</evidence>
<dbReference type="InterPro" id="IPR036396">
    <property type="entry name" value="Cyt_P450_sf"/>
</dbReference>
<dbReference type="PRINTS" id="PR00359">
    <property type="entry name" value="BP450"/>
</dbReference>
<dbReference type="GO" id="GO:0016705">
    <property type="term" value="F:oxidoreductase activity, acting on paired donors, with incorporation or reduction of molecular oxygen"/>
    <property type="evidence" value="ECO:0007669"/>
    <property type="project" value="InterPro"/>
</dbReference>
<evidence type="ECO:0000256" key="4">
    <source>
        <dbReference type="ARBA" id="ARBA00023002"/>
    </source>
</evidence>
<accession>A0A7W2AH65</accession>
<dbReference type="PANTHER" id="PTHR46696">
    <property type="entry name" value="P450, PUTATIVE (EUROFUNG)-RELATED"/>
    <property type="match status" value="1"/>
</dbReference>
<protein>
    <submittedName>
        <fullName evidence="8">Cytochrome P450</fullName>
    </submittedName>
</protein>
<dbReference type="CDD" id="cd11032">
    <property type="entry name" value="P450_EryK-like"/>
    <property type="match status" value="1"/>
</dbReference>
<name>A0A7W2AH65_9BACL</name>
<gene>
    <name evidence="8" type="ORF">H1164_01220</name>
</gene>
<dbReference type="PROSITE" id="PS00086">
    <property type="entry name" value="CYTOCHROME_P450"/>
    <property type="match status" value="1"/>
</dbReference>
<dbReference type="RefSeq" id="WP_033099330.1">
    <property type="nucleotide sequence ID" value="NZ_JACEIP010000001.1"/>
</dbReference>
<dbReference type="PRINTS" id="PR00385">
    <property type="entry name" value="P450"/>
</dbReference>
<keyword evidence="6 7" id="KW-0503">Monooxygenase</keyword>
<evidence type="ECO:0000256" key="2">
    <source>
        <dbReference type="ARBA" id="ARBA00022617"/>
    </source>
</evidence>
<dbReference type="Gene3D" id="1.10.630.10">
    <property type="entry name" value="Cytochrome P450"/>
    <property type="match status" value="1"/>
</dbReference>
<dbReference type="InterPro" id="IPR002397">
    <property type="entry name" value="Cyt_P450_B"/>
</dbReference>
<dbReference type="SUPFAM" id="SSF48264">
    <property type="entry name" value="Cytochrome P450"/>
    <property type="match status" value="1"/>
</dbReference>
<dbReference type="InterPro" id="IPR017972">
    <property type="entry name" value="Cyt_P450_CS"/>
</dbReference>